<reference evidence="3" key="1">
    <citation type="submission" date="2023-07" db="EMBL/GenBank/DDBJ databases">
        <title>Thauera sp. CAU 1555 isolated from sand of Yaerae Beach.</title>
        <authorList>
            <person name="Kim W."/>
        </authorList>
    </citation>
    <scope>NUCLEOTIDE SEQUENCE [LARGE SCALE GENOMIC DNA]</scope>
    <source>
        <strain evidence="3">CAU 1555</strain>
    </source>
</reference>
<evidence type="ECO:0000256" key="1">
    <source>
        <dbReference type="SAM" id="SignalP"/>
    </source>
</evidence>
<evidence type="ECO:0000313" key="3">
    <source>
        <dbReference type="Proteomes" id="UP000603602"/>
    </source>
</evidence>
<dbReference type="RefSeq" id="WP_187716320.1">
    <property type="nucleotide sequence ID" value="NZ_JACTAH010000001.1"/>
</dbReference>
<organism evidence="2 3">
    <name type="scientific">Thauera sedimentorum</name>
    <dbReference type="NCBI Taxonomy" id="2767595"/>
    <lineage>
        <taxon>Bacteria</taxon>
        <taxon>Pseudomonadati</taxon>
        <taxon>Pseudomonadota</taxon>
        <taxon>Betaproteobacteria</taxon>
        <taxon>Rhodocyclales</taxon>
        <taxon>Zoogloeaceae</taxon>
        <taxon>Thauera</taxon>
    </lineage>
</organism>
<dbReference type="EMBL" id="JACYTO010000001">
    <property type="protein sequence ID" value="MBD8501465.1"/>
    <property type="molecule type" value="Genomic_DNA"/>
</dbReference>
<comment type="caution">
    <text evidence="2">The sequence shown here is derived from an EMBL/GenBank/DDBJ whole genome shotgun (WGS) entry which is preliminary data.</text>
</comment>
<name>A0ABR9B541_9RHOO</name>
<sequence>MKIGLASTGSRAALLLLALLTTGYAQAAPPEYETYVKVQRIGIGANTITAGNRTYQISNEASIWIDHADTPSPVSMLSQRMVGWTAGLNAYESADGWIVNSMHLFPPTGDQQPRNR</sequence>
<protein>
    <submittedName>
        <fullName evidence="2">Uncharacterized protein</fullName>
    </submittedName>
</protein>
<feature type="signal peptide" evidence="1">
    <location>
        <begin position="1"/>
        <end position="27"/>
    </location>
</feature>
<feature type="chain" id="PRO_5046541816" evidence="1">
    <location>
        <begin position="28"/>
        <end position="116"/>
    </location>
</feature>
<proteinExistence type="predicted"/>
<keyword evidence="1" id="KW-0732">Signal</keyword>
<dbReference type="Proteomes" id="UP000603602">
    <property type="component" value="Unassembled WGS sequence"/>
</dbReference>
<keyword evidence="3" id="KW-1185">Reference proteome</keyword>
<accession>A0ABR9B541</accession>
<gene>
    <name evidence="2" type="ORF">IFO67_01060</name>
</gene>
<evidence type="ECO:0000313" key="2">
    <source>
        <dbReference type="EMBL" id="MBD8501465.1"/>
    </source>
</evidence>